<name>A0A504J621_9FLAO</name>
<proteinExistence type="predicted"/>
<dbReference type="OrthoDB" id="1162645at2"/>
<sequence length="118" mass="13473">MKHIILLFVCFTTNIILAQDKAAYDNAVKTFQENFNAQNVDAIFDLYTTEMQENMTKEGVTRFVTGCYKQFGSLKSFEFIETTEGISSYTANFDKISLVMELLLSPDNKIATIQFQEP</sequence>
<protein>
    <submittedName>
        <fullName evidence="3">DUF3887 domain-containing protein</fullName>
    </submittedName>
</protein>
<dbReference type="Gene3D" id="3.10.450.590">
    <property type="match status" value="1"/>
</dbReference>
<dbReference type="Proteomes" id="UP000315540">
    <property type="component" value="Unassembled WGS sequence"/>
</dbReference>
<evidence type="ECO:0000256" key="1">
    <source>
        <dbReference type="SAM" id="SignalP"/>
    </source>
</evidence>
<evidence type="ECO:0000313" key="4">
    <source>
        <dbReference type="Proteomes" id="UP000315540"/>
    </source>
</evidence>
<feature type="signal peptide" evidence="1">
    <location>
        <begin position="1"/>
        <end position="18"/>
    </location>
</feature>
<dbReference type="AlphaFoldDB" id="A0A504J621"/>
<feature type="domain" description="DUF3887" evidence="2">
    <location>
        <begin position="30"/>
        <end position="111"/>
    </location>
</feature>
<keyword evidence="1" id="KW-0732">Signal</keyword>
<dbReference type="RefSeq" id="WP_140596890.1">
    <property type="nucleotide sequence ID" value="NZ_VFWZ01000009.1"/>
</dbReference>
<comment type="caution">
    <text evidence="3">The sequence shown here is derived from an EMBL/GenBank/DDBJ whole genome shotgun (WGS) entry which is preliminary data.</text>
</comment>
<reference evidence="3 4" key="1">
    <citation type="submission" date="2019-06" db="EMBL/GenBank/DDBJ databases">
        <authorList>
            <person name="Meng X."/>
        </authorList>
    </citation>
    <scope>NUCLEOTIDE SEQUENCE [LARGE SCALE GENOMIC DNA]</scope>
    <source>
        <strain evidence="3 4">M625</strain>
    </source>
</reference>
<evidence type="ECO:0000313" key="3">
    <source>
        <dbReference type="EMBL" id="TPN82130.1"/>
    </source>
</evidence>
<evidence type="ECO:0000259" key="2">
    <source>
        <dbReference type="Pfam" id="PF13026"/>
    </source>
</evidence>
<feature type="chain" id="PRO_5021275670" evidence="1">
    <location>
        <begin position="19"/>
        <end position="118"/>
    </location>
</feature>
<gene>
    <name evidence="3" type="ORF">FHK87_22145</name>
</gene>
<keyword evidence="4" id="KW-1185">Reference proteome</keyword>
<dbReference type="InterPro" id="IPR024981">
    <property type="entry name" value="DUF3887"/>
</dbReference>
<accession>A0A504J621</accession>
<organism evidence="3 4">
    <name type="scientific">Aquimarina algicola</name>
    <dbReference type="NCBI Taxonomy" id="2589995"/>
    <lineage>
        <taxon>Bacteria</taxon>
        <taxon>Pseudomonadati</taxon>
        <taxon>Bacteroidota</taxon>
        <taxon>Flavobacteriia</taxon>
        <taxon>Flavobacteriales</taxon>
        <taxon>Flavobacteriaceae</taxon>
        <taxon>Aquimarina</taxon>
    </lineage>
</organism>
<dbReference type="EMBL" id="VFWZ01000009">
    <property type="protein sequence ID" value="TPN82130.1"/>
    <property type="molecule type" value="Genomic_DNA"/>
</dbReference>
<dbReference type="Pfam" id="PF13026">
    <property type="entry name" value="DUF3887"/>
    <property type="match status" value="1"/>
</dbReference>